<protein>
    <submittedName>
        <fullName evidence="5">Class I adenylate-forming enzyme family protein</fullName>
    </submittedName>
</protein>
<comment type="similarity">
    <text evidence="1">Belongs to the ATP-dependent AMP-binding enzyme family.</text>
</comment>
<evidence type="ECO:0000313" key="5">
    <source>
        <dbReference type="EMBL" id="MFD0685994.1"/>
    </source>
</evidence>
<dbReference type="PANTHER" id="PTHR43201:SF5">
    <property type="entry name" value="MEDIUM-CHAIN ACYL-COA LIGASE ACSF2, MITOCHONDRIAL"/>
    <property type="match status" value="1"/>
</dbReference>
<name>A0ABW2XJ09_9ACTN</name>
<dbReference type="Proteomes" id="UP001597063">
    <property type="component" value="Unassembled WGS sequence"/>
</dbReference>
<reference evidence="6" key="1">
    <citation type="journal article" date="2019" name="Int. J. Syst. Evol. Microbiol.">
        <title>The Global Catalogue of Microorganisms (GCM) 10K type strain sequencing project: providing services to taxonomists for standard genome sequencing and annotation.</title>
        <authorList>
            <consortium name="The Broad Institute Genomics Platform"/>
            <consortium name="The Broad Institute Genome Sequencing Center for Infectious Disease"/>
            <person name="Wu L."/>
            <person name="Ma J."/>
        </authorList>
    </citation>
    <scope>NUCLEOTIDE SEQUENCE [LARGE SCALE GENOMIC DNA]</scope>
    <source>
        <strain evidence="6">JCM 9371</strain>
    </source>
</reference>
<evidence type="ECO:0000256" key="1">
    <source>
        <dbReference type="ARBA" id="ARBA00006432"/>
    </source>
</evidence>
<dbReference type="InterPro" id="IPR042099">
    <property type="entry name" value="ANL_N_sf"/>
</dbReference>
<feature type="domain" description="AMP-dependent synthetase/ligase" evidence="3">
    <location>
        <begin position="36"/>
        <end position="389"/>
    </location>
</feature>
<dbReference type="InterPro" id="IPR025110">
    <property type="entry name" value="AMP-bd_C"/>
</dbReference>
<gene>
    <name evidence="5" type="ORF">ACFQZM_15935</name>
</gene>
<proteinExistence type="inferred from homology"/>
<dbReference type="Pfam" id="PF00501">
    <property type="entry name" value="AMP-binding"/>
    <property type="match status" value="1"/>
</dbReference>
<dbReference type="Gene3D" id="3.30.300.30">
    <property type="match status" value="1"/>
</dbReference>
<evidence type="ECO:0000313" key="6">
    <source>
        <dbReference type="Proteomes" id="UP001597063"/>
    </source>
</evidence>
<evidence type="ECO:0000259" key="3">
    <source>
        <dbReference type="Pfam" id="PF00501"/>
    </source>
</evidence>
<dbReference type="SUPFAM" id="SSF56801">
    <property type="entry name" value="Acetyl-CoA synthetase-like"/>
    <property type="match status" value="1"/>
</dbReference>
<organism evidence="5 6">
    <name type="scientific">Actinomadura fibrosa</name>
    <dbReference type="NCBI Taxonomy" id="111802"/>
    <lineage>
        <taxon>Bacteria</taxon>
        <taxon>Bacillati</taxon>
        <taxon>Actinomycetota</taxon>
        <taxon>Actinomycetes</taxon>
        <taxon>Streptosporangiales</taxon>
        <taxon>Thermomonosporaceae</taxon>
        <taxon>Actinomadura</taxon>
    </lineage>
</organism>
<evidence type="ECO:0000256" key="2">
    <source>
        <dbReference type="ARBA" id="ARBA00022598"/>
    </source>
</evidence>
<accession>A0ABW2XJ09</accession>
<keyword evidence="2" id="KW-0436">Ligase</keyword>
<dbReference type="Pfam" id="PF13193">
    <property type="entry name" value="AMP-binding_C"/>
    <property type="match status" value="1"/>
</dbReference>
<dbReference type="PANTHER" id="PTHR43201">
    <property type="entry name" value="ACYL-COA SYNTHETASE"/>
    <property type="match status" value="1"/>
</dbReference>
<dbReference type="PROSITE" id="PS00455">
    <property type="entry name" value="AMP_BINDING"/>
    <property type="match status" value="1"/>
</dbReference>
<comment type="caution">
    <text evidence="5">The sequence shown here is derived from an EMBL/GenBank/DDBJ whole genome shotgun (WGS) entry which is preliminary data.</text>
</comment>
<feature type="domain" description="AMP-binding enzyme C-terminal" evidence="4">
    <location>
        <begin position="439"/>
        <end position="513"/>
    </location>
</feature>
<dbReference type="Gene3D" id="3.40.50.12780">
    <property type="entry name" value="N-terminal domain of ligase-like"/>
    <property type="match status" value="1"/>
</dbReference>
<dbReference type="InterPro" id="IPR000873">
    <property type="entry name" value="AMP-dep_synth/lig_dom"/>
</dbReference>
<evidence type="ECO:0000259" key="4">
    <source>
        <dbReference type="Pfam" id="PF13193"/>
    </source>
</evidence>
<dbReference type="InterPro" id="IPR020845">
    <property type="entry name" value="AMP-binding_CS"/>
</dbReference>
<dbReference type="RefSeq" id="WP_131755662.1">
    <property type="nucleotide sequence ID" value="NZ_CAACUY010000007.1"/>
</dbReference>
<sequence>MSVLSTTPVTWPEDFPGTWEGCPREPLLTVLGRGIDTYGDRPVLLFEDGFTITGRQLRGRAERFAGLLARHIGVGDRVALAVGNRAEYVIAYLAVLANRAVIVSLSPRIGPDDARYAVEDSGCVLAITDDDSHDVLAALADQAPALRAAIKVDGPEPAGFDHLLDGIEPIRFADVEARLDDLVDIGYTSGTTGLPKALAGDHVETLRYIDVHLRRSRSSPEAERMLMPLQLHYGDPLTFLFAAMCSGASLVLMRRFSATRFWDVARSSGATTIFTIGSVPQMLLSRPESPADREHSIRHAVALAIPPDRHAELERRFGFPWTEAYGSSESGPAISMPPHVAHEFLGTGALGIPLPDVQARLVDLDGRVVDGPGSGELELAGEVTFRGYLNAPEATAEVLHDGWLRTGDLMRRDERGVYYFEGRRKEIIRRSGVNVAPAEVEAVLRRHPDVLDAAVVPVPDEVMGEEIKAYVELVPGATFAPAELARFCAERLTGPKVPRYIEHRTTPFPRTPSQRIPKKELMVDGAHTTTHAWDRTQHTGGSA</sequence>
<keyword evidence="6" id="KW-1185">Reference proteome</keyword>
<dbReference type="EMBL" id="JBHTGP010000007">
    <property type="protein sequence ID" value="MFD0685994.1"/>
    <property type="molecule type" value="Genomic_DNA"/>
</dbReference>
<dbReference type="InterPro" id="IPR045851">
    <property type="entry name" value="AMP-bd_C_sf"/>
</dbReference>